<gene>
    <name evidence="2" type="ORF">HNQ03_003044</name>
</gene>
<proteinExistence type="predicted"/>
<keyword evidence="1" id="KW-1133">Transmembrane helix</keyword>
<keyword evidence="1" id="KW-0472">Membrane</keyword>
<protein>
    <recommendedName>
        <fullName evidence="4">Lipoprotein</fullName>
    </recommendedName>
</protein>
<evidence type="ECO:0000313" key="2">
    <source>
        <dbReference type="EMBL" id="NRS93952.1"/>
    </source>
</evidence>
<reference evidence="2" key="1">
    <citation type="submission" date="2020-05" db="EMBL/GenBank/DDBJ databases">
        <title>Genomic Encyclopedia of Type Strains, Phase IV (KMG-V): Genome sequencing to study the core and pangenomes of soil and plant-associated prokaryotes.</title>
        <authorList>
            <person name="Whitman W."/>
        </authorList>
    </citation>
    <scope>NUCLEOTIDE SEQUENCE</scope>
    <source>
        <strain evidence="2">16F</strain>
    </source>
</reference>
<accession>A0A8J8GDS0</accession>
<feature type="transmembrane region" description="Helical" evidence="1">
    <location>
        <begin position="7"/>
        <end position="24"/>
    </location>
</feature>
<evidence type="ECO:0008006" key="4">
    <source>
        <dbReference type="Google" id="ProtNLM"/>
    </source>
</evidence>
<organism evidence="2 3">
    <name type="scientific">Frigoriflavimonas asaccharolytica</name>
    <dbReference type="NCBI Taxonomy" id="2735899"/>
    <lineage>
        <taxon>Bacteria</taxon>
        <taxon>Pseudomonadati</taxon>
        <taxon>Bacteroidota</taxon>
        <taxon>Flavobacteriia</taxon>
        <taxon>Flavobacteriales</taxon>
        <taxon>Weeksellaceae</taxon>
        <taxon>Frigoriflavimonas</taxon>
    </lineage>
</organism>
<keyword evidence="1" id="KW-0812">Transmembrane</keyword>
<evidence type="ECO:0000313" key="3">
    <source>
        <dbReference type="Proteomes" id="UP000610746"/>
    </source>
</evidence>
<keyword evidence="3" id="KW-1185">Reference proteome</keyword>
<sequence length="239" mass="28341">MNRKEIINIKFKVFFIFTLILLFYSCKKNSSNKVEDNFQIISKNKKETKFELDTITIEYLNKNYPYTFDKTSLKNGYNLDFNYFRKNKNSTIEMCLNLRRGNEIIDTLNILGYAAPHKNLGYVFGDFDKYFAFVQSFGSGNPHEMQLLRKRDAKEILKGFIVDKDEKNNLLLYCKGDDSLMLYDITKNKNNYIENLRNSKEIDCKFSELSDYLKIKKVNSKYVFIDISNTRNKTITKKY</sequence>
<comment type="caution">
    <text evidence="2">The sequence shown here is derived from an EMBL/GenBank/DDBJ whole genome shotgun (WGS) entry which is preliminary data.</text>
</comment>
<evidence type="ECO:0000256" key="1">
    <source>
        <dbReference type="SAM" id="Phobius"/>
    </source>
</evidence>
<dbReference type="AlphaFoldDB" id="A0A8J8GDS0"/>
<name>A0A8J8GDS0_9FLAO</name>
<dbReference type="PROSITE" id="PS51257">
    <property type="entry name" value="PROKAR_LIPOPROTEIN"/>
    <property type="match status" value="1"/>
</dbReference>
<dbReference type="EMBL" id="JABSNO010000033">
    <property type="protein sequence ID" value="NRS93952.1"/>
    <property type="molecule type" value="Genomic_DNA"/>
</dbReference>
<dbReference type="Proteomes" id="UP000610746">
    <property type="component" value="Unassembled WGS sequence"/>
</dbReference>